<feature type="compositionally biased region" description="Basic and acidic residues" evidence="1">
    <location>
        <begin position="61"/>
        <end position="74"/>
    </location>
</feature>
<accession>A0A2K6A5Q0</accession>
<organism evidence="3 4">
    <name type="scientific">Mandrillus leucophaeus</name>
    <name type="common">Drill</name>
    <name type="synonym">Papio leucophaeus</name>
    <dbReference type="NCBI Taxonomy" id="9568"/>
    <lineage>
        <taxon>Eukaryota</taxon>
        <taxon>Metazoa</taxon>
        <taxon>Chordata</taxon>
        <taxon>Craniata</taxon>
        <taxon>Vertebrata</taxon>
        <taxon>Euteleostomi</taxon>
        <taxon>Mammalia</taxon>
        <taxon>Eutheria</taxon>
        <taxon>Euarchontoglires</taxon>
        <taxon>Primates</taxon>
        <taxon>Haplorrhini</taxon>
        <taxon>Catarrhini</taxon>
        <taxon>Cercopithecidae</taxon>
        <taxon>Cercopithecinae</taxon>
        <taxon>Mandrillus</taxon>
    </lineage>
</organism>
<evidence type="ECO:0000313" key="3">
    <source>
        <dbReference type="Ensembl" id="ENSMLEP00000035387.1"/>
    </source>
</evidence>
<dbReference type="Ensembl" id="ENSMLET00000058986.1">
    <property type="protein sequence ID" value="ENSMLEP00000035387.1"/>
    <property type="gene ID" value="ENSMLEG00000041839.1"/>
</dbReference>
<evidence type="ECO:0000256" key="1">
    <source>
        <dbReference type="SAM" id="MobiDB-lite"/>
    </source>
</evidence>
<dbReference type="PANTHER" id="PTHR22426:SF1">
    <property type="entry name" value="LYSINE-RICH NUCLEOLAR PROTEIN 1"/>
    <property type="match status" value="1"/>
</dbReference>
<dbReference type="PANTHER" id="PTHR22426">
    <property type="entry name" value="ARGININE_SERINE-RICH COILED-COIL PROTEIN 2"/>
    <property type="match status" value="1"/>
</dbReference>
<feature type="compositionally biased region" description="Basic and acidic residues" evidence="1">
    <location>
        <begin position="282"/>
        <end position="297"/>
    </location>
</feature>
<evidence type="ECO:0000259" key="2">
    <source>
        <dbReference type="Pfam" id="PF15477"/>
    </source>
</evidence>
<protein>
    <recommendedName>
        <fullName evidence="2">Small acidic protein-like domain-containing protein</fullName>
    </recommendedName>
</protein>
<feature type="compositionally biased region" description="Basic residues" evidence="1">
    <location>
        <begin position="186"/>
        <end position="196"/>
    </location>
</feature>
<feature type="compositionally biased region" description="Basic and acidic residues" evidence="1">
    <location>
        <begin position="240"/>
        <end position="251"/>
    </location>
</feature>
<reference evidence="3" key="1">
    <citation type="submission" date="2025-08" db="UniProtKB">
        <authorList>
            <consortium name="Ensembl"/>
        </authorList>
    </citation>
    <scope>IDENTIFICATION</scope>
</reference>
<feature type="domain" description="Small acidic protein-like" evidence="2">
    <location>
        <begin position="306"/>
        <end position="377"/>
    </location>
</feature>
<keyword evidence="4" id="KW-1185">Reference proteome</keyword>
<dbReference type="GeneTree" id="ENSGT00500000044955"/>
<feature type="region of interest" description="Disordered" evidence="1">
    <location>
        <begin position="61"/>
        <end position="251"/>
    </location>
</feature>
<proteinExistence type="predicted"/>
<reference evidence="3" key="2">
    <citation type="submission" date="2025-09" db="UniProtKB">
        <authorList>
            <consortium name="Ensembl"/>
        </authorList>
    </citation>
    <scope>IDENTIFICATION</scope>
</reference>
<feature type="region of interest" description="Disordered" evidence="1">
    <location>
        <begin position="278"/>
        <end position="301"/>
    </location>
</feature>
<evidence type="ECO:0000313" key="4">
    <source>
        <dbReference type="Proteomes" id="UP000233140"/>
    </source>
</evidence>
<dbReference type="Proteomes" id="UP000233140">
    <property type="component" value="Unassembled WGS sequence"/>
</dbReference>
<name>A0A2K6A5Q0_MANLE</name>
<sequence>MITKTHKVDLEPETQYSILNNDDYFANVSPIRATSPSKSVVHGKVPEMSLGVSTLCEEHVEPDTLRARRPEKSPSPRKQVLGRLEFLCGEKKKKKSPPAMFHASGVKTSPDLRQGEEETTRRKQRGTCSVGKKGEEQATLGQIREAEEPQGTQWEGEEEEKKIHQEGDALPGHSKPSRSMESSPRKGSKKKPKLRIRNTSTAIGNGPKAPAKKTMKSKKVEQPIIEEPALKRKKKKKRKESGVARDPWKEETDTDLEVVLEKKGNMDEAHIDQVRRKALQGEIHRESGKTEASETRKWRGTQFGQWDTADFENEEQKLKFLKLTGGFKNLSPSTTARPNMALSKKEADSLQQNLQQNLQQDYDPALSWKYSRGANLGFSTAPNKSFYIHRNASKLVKLED</sequence>
<dbReference type="AlphaFoldDB" id="A0A2K6A5Q0"/>
<dbReference type="OMA" id="PAMFHAS"/>
<dbReference type="InterPro" id="IPR028124">
    <property type="entry name" value="SMAP_dom"/>
</dbReference>
<dbReference type="Pfam" id="PF15477">
    <property type="entry name" value="SMAP"/>
    <property type="match status" value="1"/>
</dbReference>